<proteinExistence type="predicted"/>
<gene>
    <name evidence="9" type="ORF">BK809_0002809</name>
</gene>
<feature type="transmembrane region" description="Helical" evidence="7">
    <location>
        <begin position="268"/>
        <end position="288"/>
    </location>
</feature>
<dbReference type="AlphaFoldDB" id="A0A1S8BKI6"/>
<protein>
    <submittedName>
        <fullName evidence="9">Ferric/cupric reductase transmembrane component 7</fullName>
    </submittedName>
</protein>
<dbReference type="EMBL" id="MSZU01000075">
    <property type="protein sequence ID" value="OMP88052.1"/>
    <property type="molecule type" value="Genomic_DNA"/>
</dbReference>
<feature type="transmembrane region" description="Helical" evidence="7">
    <location>
        <begin position="198"/>
        <end position="219"/>
    </location>
</feature>
<evidence type="ECO:0000256" key="2">
    <source>
        <dbReference type="ARBA" id="ARBA00022448"/>
    </source>
</evidence>
<comment type="subcellular location">
    <subcellularLocation>
        <location evidence="1">Membrane</location>
        <topology evidence="1">Multi-pass membrane protein</topology>
    </subcellularLocation>
</comment>
<evidence type="ECO:0000259" key="8">
    <source>
        <dbReference type="Pfam" id="PF01794"/>
    </source>
</evidence>
<feature type="transmembrane region" description="Helical" evidence="7">
    <location>
        <begin position="159"/>
        <end position="177"/>
    </location>
</feature>
<feature type="transmembrane region" description="Helical" evidence="7">
    <location>
        <begin position="54"/>
        <end position="78"/>
    </location>
</feature>
<keyword evidence="2" id="KW-0813">Transport</keyword>
<dbReference type="PANTHER" id="PTHR32361:SF23">
    <property type="entry name" value="FERRIC-CHELATE REDUCTASE"/>
    <property type="match status" value="1"/>
</dbReference>
<dbReference type="InterPro" id="IPR051410">
    <property type="entry name" value="Ferric/Cupric_Reductase"/>
</dbReference>
<keyword evidence="4 7" id="KW-1133">Transmembrane helix</keyword>
<feature type="domain" description="Ferric oxidoreductase" evidence="8">
    <location>
        <begin position="168"/>
        <end position="282"/>
    </location>
</feature>
<reference evidence="9 10" key="1">
    <citation type="submission" date="2017-01" db="EMBL/GenBank/DDBJ databases">
        <title>Draft genome sequence of Diplodia seriata F98.1, a fungal species involved in grapevine trunk diseases.</title>
        <authorList>
            <person name="Robert-Siegwald G."/>
            <person name="Vallet J."/>
            <person name="Abou-Mansour E."/>
            <person name="Xu J."/>
            <person name="Rey P."/>
            <person name="Bertsch C."/>
            <person name="Rego C."/>
            <person name="Larignon P."/>
            <person name="Fontaine F."/>
            <person name="Lebrun M.-H."/>
        </authorList>
    </citation>
    <scope>NUCLEOTIDE SEQUENCE [LARGE SCALE GENOMIC DNA]</scope>
    <source>
        <strain evidence="9 10">F98.1</strain>
    </source>
</reference>
<evidence type="ECO:0000256" key="4">
    <source>
        <dbReference type="ARBA" id="ARBA00022989"/>
    </source>
</evidence>
<accession>A0A1S8BKI6</accession>
<dbReference type="InterPro" id="IPR013130">
    <property type="entry name" value="Fe3_Rdtase_TM_dom"/>
</dbReference>
<dbReference type="GO" id="GO:0005886">
    <property type="term" value="C:plasma membrane"/>
    <property type="evidence" value="ECO:0007669"/>
    <property type="project" value="TreeGrafter"/>
</dbReference>
<keyword evidence="5" id="KW-0406">Ion transport</keyword>
<evidence type="ECO:0000313" key="10">
    <source>
        <dbReference type="Proteomes" id="UP000190776"/>
    </source>
</evidence>
<evidence type="ECO:0000313" key="9">
    <source>
        <dbReference type="EMBL" id="OMP88052.1"/>
    </source>
</evidence>
<comment type="caution">
    <text evidence="9">The sequence shown here is derived from an EMBL/GenBank/DDBJ whole genome shotgun (WGS) entry which is preliminary data.</text>
</comment>
<dbReference type="GO" id="GO:0000293">
    <property type="term" value="F:ferric-chelate reductase activity"/>
    <property type="evidence" value="ECO:0007669"/>
    <property type="project" value="TreeGrafter"/>
</dbReference>
<keyword evidence="6 7" id="KW-0472">Membrane</keyword>
<organism evidence="9 10">
    <name type="scientific">Diplodia seriata</name>
    <dbReference type="NCBI Taxonomy" id="420778"/>
    <lineage>
        <taxon>Eukaryota</taxon>
        <taxon>Fungi</taxon>
        <taxon>Dikarya</taxon>
        <taxon>Ascomycota</taxon>
        <taxon>Pezizomycotina</taxon>
        <taxon>Dothideomycetes</taxon>
        <taxon>Dothideomycetes incertae sedis</taxon>
        <taxon>Botryosphaeriales</taxon>
        <taxon>Botryosphaeriaceae</taxon>
        <taxon>Diplodia</taxon>
    </lineage>
</organism>
<sequence length="445" mass="49761">MPPNRWPDGPLPSGTPYADLPITDSHCMNDSCDAFAAGWNESYRETSLISQIDYGYWTLCYYLSWGVLFTLANLIYLFKDYHARRWIRKDASGSGSSWTDRVVARYRSVIYRRFTGRLHALPSFGILALLSLSTAFFACLVFPEQDYLRSHFRFGSPPLSVRCALCISALMPLLIALGGKVNIVTVLTGICYTKLNILHRYVGGLIFALATTHAIPHLYAPIKDGGVNYLAQLYINKKRELSGTILYFLFLWLIALSIPRFRRTFYELFVYTHIFLGLAFIGILAWHINGEYISVRSPPPLSLKTVPTTPLTNPPPLNSPSVEVGEVKQQMMPALPPPVYEGAEQRARCCGRGGGCEDGGDGKDGVVEEGVEVERRSGLNLHRERPDIGALLPAMMRGRRAFVLGCGPEGLKIELSNAVARLQMEMVVRSRRMESIALHTETFGW</sequence>
<dbReference type="GO" id="GO:0006826">
    <property type="term" value="P:iron ion transport"/>
    <property type="evidence" value="ECO:0007669"/>
    <property type="project" value="TreeGrafter"/>
</dbReference>
<name>A0A1S8BKI6_9PEZI</name>
<evidence type="ECO:0000256" key="6">
    <source>
        <dbReference type="ARBA" id="ARBA00023136"/>
    </source>
</evidence>
<dbReference type="Proteomes" id="UP000190776">
    <property type="component" value="Unassembled WGS sequence"/>
</dbReference>
<dbReference type="PANTHER" id="PTHR32361">
    <property type="entry name" value="FERRIC/CUPRIC REDUCTASE TRANSMEMBRANE COMPONENT"/>
    <property type="match status" value="1"/>
</dbReference>
<evidence type="ECO:0000256" key="5">
    <source>
        <dbReference type="ARBA" id="ARBA00023065"/>
    </source>
</evidence>
<evidence type="ECO:0000256" key="7">
    <source>
        <dbReference type="SAM" id="Phobius"/>
    </source>
</evidence>
<dbReference type="STRING" id="420778.A0A1S8BKI6"/>
<feature type="transmembrane region" description="Helical" evidence="7">
    <location>
        <begin position="239"/>
        <end position="256"/>
    </location>
</feature>
<evidence type="ECO:0000256" key="1">
    <source>
        <dbReference type="ARBA" id="ARBA00004141"/>
    </source>
</evidence>
<dbReference type="GO" id="GO:0006879">
    <property type="term" value="P:intracellular iron ion homeostasis"/>
    <property type="evidence" value="ECO:0007669"/>
    <property type="project" value="TreeGrafter"/>
</dbReference>
<feature type="transmembrane region" description="Helical" evidence="7">
    <location>
        <begin position="120"/>
        <end position="143"/>
    </location>
</feature>
<dbReference type="Pfam" id="PF01794">
    <property type="entry name" value="Ferric_reduct"/>
    <property type="match status" value="1"/>
</dbReference>
<dbReference type="OrthoDB" id="17725at2759"/>
<dbReference type="GO" id="GO:0015677">
    <property type="term" value="P:copper ion import"/>
    <property type="evidence" value="ECO:0007669"/>
    <property type="project" value="TreeGrafter"/>
</dbReference>
<keyword evidence="3 7" id="KW-0812">Transmembrane</keyword>
<evidence type="ECO:0000256" key="3">
    <source>
        <dbReference type="ARBA" id="ARBA00022692"/>
    </source>
</evidence>